<dbReference type="SUPFAM" id="SSF56796">
    <property type="entry name" value="Dehydroquinate synthase-like"/>
    <property type="match status" value="1"/>
</dbReference>
<evidence type="ECO:0000259" key="4">
    <source>
        <dbReference type="Pfam" id="PF00465"/>
    </source>
</evidence>
<evidence type="ECO:0000256" key="2">
    <source>
        <dbReference type="ARBA" id="ARBA00023002"/>
    </source>
</evidence>
<evidence type="ECO:0000259" key="5">
    <source>
        <dbReference type="Pfam" id="PF25137"/>
    </source>
</evidence>
<keyword evidence="2" id="KW-0560">Oxidoreductase</keyword>
<keyword evidence="7" id="KW-1185">Reference proteome</keyword>
<name>A0A264W398_9BACL</name>
<dbReference type="Pfam" id="PF25137">
    <property type="entry name" value="ADH_Fe_C"/>
    <property type="match status" value="1"/>
</dbReference>
<keyword evidence="3" id="KW-0520">NAD</keyword>
<proteinExistence type="inferred from homology"/>
<dbReference type="AlphaFoldDB" id="A0A264W398"/>
<dbReference type="Proteomes" id="UP000217065">
    <property type="component" value="Unassembled WGS sequence"/>
</dbReference>
<dbReference type="PANTHER" id="PTHR11496:SF102">
    <property type="entry name" value="ALCOHOL DEHYDROGENASE 4"/>
    <property type="match status" value="1"/>
</dbReference>
<sequence>MNSLYARTYQAAYRGISKFLPWRTPLLVAGEGSVIESVNELKHRQVTRFLLVTDQAMTDLGLYQPFVERAAEVHIEAVPYDQTVPNPTITNIEQAYALYKEQNCQAIVAFGGGSVIDCAKGVAARVAQPNKLIPDMKGQLKVRKATPFLMAIPTTAGTGSEGTVAAVISNPESKEKYAVNDTVLIPDVAVLDPELTVGLPAALTATTGMDALTHAVEAFIGHSNTPETEAYSKEAVELIFKWLPVAYQDGTNIEARRAMQKASYLAGLAFTRAYVGNVHAVAHTLGGYYNVPHGLANAVLLPVLLRFYGEAVTPRLAKLAEYAGVSETGKPALENAEAFIRKIEEMNKEMNIPTKIEGIEEKDIKEMAKKAYKEANPLYPVPVIMSKKDFESIYHRVRS</sequence>
<dbReference type="FunFam" id="3.40.50.1970:FF:000003">
    <property type="entry name" value="Alcohol dehydrogenase, iron-containing"/>
    <property type="match status" value="1"/>
</dbReference>
<dbReference type="InterPro" id="IPR056798">
    <property type="entry name" value="ADH_Fe_C"/>
</dbReference>
<dbReference type="PROSITE" id="PS00913">
    <property type="entry name" value="ADH_IRON_1"/>
    <property type="match status" value="1"/>
</dbReference>
<organism evidence="6 7">
    <name type="scientific">Tetzosporium hominis</name>
    <dbReference type="NCBI Taxonomy" id="2020506"/>
    <lineage>
        <taxon>Bacteria</taxon>
        <taxon>Bacillati</taxon>
        <taxon>Bacillota</taxon>
        <taxon>Bacilli</taxon>
        <taxon>Bacillales</taxon>
        <taxon>Caryophanaceae</taxon>
        <taxon>Tetzosporium</taxon>
    </lineage>
</organism>
<gene>
    <name evidence="6" type="ORF">CF394_09820</name>
</gene>
<feature type="domain" description="Fe-containing alcohol dehydrogenase-like C-terminal" evidence="5">
    <location>
        <begin position="204"/>
        <end position="396"/>
    </location>
</feature>
<dbReference type="GO" id="GO:0004022">
    <property type="term" value="F:alcohol dehydrogenase (NAD+) activity"/>
    <property type="evidence" value="ECO:0007669"/>
    <property type="project" value="UniProtKB-ARBA"/>
</dbReference>
<reference evidence="6 7" key="1">
    <citation type="submission" date="2017-07" db="EMBL/GenBank/DDBJ databases">
        <title>Tetzosporium hominis gen.nov. sp.nov.</title>
        <authorList>
            <person name="Tetz G."/>
            <person name="Tetz V."/>
        </authorList>
    </citation>
    <scope>NUCLEOTIDE SEQUENCE [LARGE SCALE GENOMIC DNA]</scope>
    <source>
        <strain evidence="6 7">VT-49</strain>
    </source>
</reference>
<dbReference type="InterPro" id="IPR001670">
    <property type="entry name" value="ADH_Fe/GldA"/>
</dbReference>
<dbReference type="Gene3D" id="3.40.50.1970">
    <property type="match status" value="1"/>
</dbReference>
<dbReference type="InterPro" id="IPR018211">
    <property type="entry name" value="ADH_Fe_CS"/>
</dbReference>
<dbReference type="PROSITE" id="PS00060">
    <property type="entry name" value="ADH_IRON_2"/>
    <property type="match status" value="1"/>
</dbReference>
<dbReference type="GO" id="GO:0046872">
    <property type="term" value="F:metal ion binding"/>
    <property type="evidence" value="ECO:0007669"/>
    <property type="project" value="InterPro"/>
</dbReference>
<evidence type="ECO:0000313" key="7">
    <source>
        <dbReference type="Proteomes" id="UP000217065"/>
    </source>
</evidence>
<evidence type="ECO:0000256" key="1">
    <source>
        <dbReference type="ARBA" id="ARBA00007358"/>
    </source>
</evidence>
<comment type="similarity">
    <text evidence="1">Belongs to the iron-containing alcohol dehydrogenase family.</text>
</comment>
<evidence type="ECO:0000256" key="3">
    <source>
        <dbReference type="ARBA" id="ARBA00023027"/>
    </source>
</evidence>
<dbReference type="Pfam" id="PF00465">
    <property type="entry name" value="Fe-ADH"/>
    <property type="match status" value="1"/>
</dbReference>
<evidence type="ECO:0000313" key="6">
    <source>
        <dbReference type="EMBL" id="OZS77507.1"/>
    </source>
</evidence>
<dbReference type="FunFam" id="1.20.1090.10:FF:000001">
    <property type="entry name" value="Aldehyde-alcohol dehydrogenase"/>
    <property type="match status" value="1"/>
</dbReference>
<protein>
    <submittedName>
        <fullName evidence="6">Alcohol dehydrogenase</fullName>
    </submittedName>
</protein>
<comment type="caution">
    <text evidence="6">The sequence shown here is derived from an EMBL/GenBank/DDBJ whole genome shotgun (WGS) entry which is preliminary data.</text>
</comment>
<accession>A0A264W398</accession>
<dbReference type="EMBL" id="NOKQ01000220">
    <property type="protein sequence ID" value="OZS77507.1"/>
    <property type="molecule type" value="Genomic_DNA"/>
</dbReference>
<feature type="domain" description="Alcohol dehydrogenase iron-type/glycerol dehydrogenase GldA" evidence="4">
    <location>
        <begin position="28"/>
        <end position="193"/>
    </location>
</feature>
<dbReference type="RefSeq" id="WP_094943338.1">
    <property type="nucleotide sequence ID" value="NZ_NOKQ01000220.1"/>
</dbReference>
<dbReference type="CDD" id="cd08189">
    <property type="entry name" value="Fe-ADH-like"/>
    <property type="match status" value="1"/>
</dbReference>
<dbReference type="OrthoDB" id="9815791at2"/>
<dbReference type="Gene3D" id="1.20.1090.10">
    <property type="entry name" value="Dehydroquinate synthase-like - alpha domain"/>
    <property type="match status" value="1"/>
</dbReference>
<dbReference type="InterPro" id="IPR039697">
    <property type="entry name" value="Alcohol_dehydrogenase_Fe"/>
</dbReference>
<dbReference type="PANTHER" id="PTHR11496">
    <property type="entry name" value="ALCOHOL DEHYDROGENASE"/>
    <property type="match status" value="1"/>
</dbReference>